<comment type="caution">
    <text evidence="1">The sequence shown here is derived from an EMBL/GenBank/DDBJ whole genome shotgun (WGS) entry which is preliminary data.</text>
</comment>
<reference evidence="1 2" key="1">
    <citation type="journal article" date="2018" name="Sci. Rep.">
        <title>Comparative analysis of the Pocillopora damicornis genome highlights role of immune system in coral evolution.</title>
        <authorList>
            <person name="Cunning R."/>
            <person name="Bay R.A."/>
            <person name="Gillette P."/>
            <person name="Baker A.C."/>
            <person name="Traylor-Knowles N."/>
        </authorList>
    </citation>
    <scope>NUCLEOTIDE SEQUENCE [LARGE SCALE GENOMIC DNA]</scope>
    <source>
        <strain evidence="1">RSMAS</strain>
        <tissue evidence="1">Whole animal</tissue>
    </source>
</reference>
<name>A0A3M6UJH6_POCDA</name>
<dbReference type="Proteomes" id="UP000275408">
    <property type="component" value="Unassembled WGS sequence"/>
</dbReference>
<gene>
    <name evidence="1" type="ORF">pdam_00000483</name>
</gene>
<accession>A0A3M6UJH6</accession>
<evidence type="ECO:0000313" key="1">
    <source>
        <dbReference type="EMBL" id="RMX53785.1"/>
    </source>
</evidence>
<sequence length="69" mass="8184">MKHLKNKCHELETRKDQWRDKFGKCNRNKSFDYHGFSAKEWLNGSGRVDGMLQRMADASNFNENSEMDD</sequence>
<protein>
    <submittedName>
        <fullName evidence="1">Uncharacterized protein</fullName>
    </submittedName>
</protein>
<keyword evidence="2" id="KW-1185">Reference proteome</keyword>
<evidence type="ECO:0000313" key="2">
    <source>
        <dbReference type="Proteomes" id="UP000275408"/>
    </source>
</evidence>
<organism evidence="1 2">
    <name type="scientific">Pocillopora damicornis</name>
    <name type="common">Cauliflower coral</name>
    <name type="synonym">Millepora damicornis</name>
    <dbReference type="NCBI Taxonomy" id="46731"/>
    <lineage>
        <taxon>Eukaryota</taxon>
        <taxon>Metazoa</taxon>
        <taxon>Cnidaria</taxon>
        <taxon>Anthozoa</taxon>
        <taxon>Hexacorallia</taxon>
        <taxon>Scleractinia</taxon>
        <taxon>Astrocoeniina</taxon>
        <taxon>Pocilloporidae</taxon>
        <taxon>Pocillopora</taxon>
    </lineage>
</organism>
<dbReference type="AlphaFoldDB" id="A0A3M6UJH6"/>
<dbReference type="EMBL" id="RCHS01001413">
    <property type="protein sequence ID" value="RMX53785.1"/>
    <property type="molecule type" value="Genomic_DNA"/>
</dbReference>
<proteinExistence type="predicted"/>